<organism evidence="1 2">
    <name type="scientific">Neisseria flavescens NRL30031/H210</name>
    <dbReference type="NCBI Taxonomy" id="546264"/>
    <lineage>
        <taxon>Bacteria</taxon>
        <taxon>Pseudomonadati</taxon>
        <taxon>Pseudomonadota</taxon>
        <taxon>Betaproteobacteria</taxon>
        <taxon>Neisseriales</taxon>
        <taxon>Neisseriaceae</taxon>
        <taxon>Neisseria</taxon>
    </lineage>
</organism>
<proteinExistence type="predicted"/>
<protein>
    <submittedName>
        <fullName evidence="1">Uncharacterized protein</fullName>
    </submittedName>
</protein>
<name>C0EPA2_NEIFL</name>
<dbReference type="AlphaFoldDB" id="C0EPA2"/>
<dbReference type="Proteomes" id="UP000004457">
    <property type="component" value="Unassembled WGS sequence"/>
</dbReference>
<sequence>MGFDKPAVAQIQAGELLMAEFLFQTVNLEDMVFALLAGAFDLGDDRYFFVVQDNHNRHGERGDVFQIAFG</sequence>
<accession>C0EPA2</accession>
<keyword evidence="2" id="KW-1185">Reference proteome</keyword>
<dbReference type="EMBL" id="ACEN01000082">
    <property type="protein sequence ID" value="EEG33118.1"/>
    <property type="molecule type" value="Genomic_DNA"/>
</dbReference>
<gene>
    <name evidence="1" type="ORF">NEIFLAOT_01792</name>
</gene>
<evidence type="ECO:0000313" key="1">
    <source>
        <dbReference type="EMBL" id="EEG33118.1"/>
    </source>
</evidence>
<evidence type="ECO:0000313" key="2">
    <source>
        <dbReference type="Proteomes" id="UP000004457"/>
    </source>
</evidence>
<reference evidence="1 2" key="1">
    <citation type="submission" date="2009-01" db="EMBL/GenBank/DDBJ databases">
        <authorList>
            <person name="Fulton L."/>
            <person name="Clifton S."/>
            <person name="Chinwalla A.T."/>
            <person name="Mitreva M."/>
            <person name="Sodergren E."/>
            <person name="Weinstock G."/>
            <person name="Clifton S."/>
            <person name="Dooling D.J."/>
            <person name="Fulton B."/>
            <person name="Minx P."/>
            <person name="Pepin K.H."/>
            <person name="Johnson M."/>
            <person name="Bhonagiri V."/>
            <person name="Nash W.E."/>
            <person name="Mardis E.R."/>
            <person name="Wilson R.K."/>
        </authorList>
    </citation>
    <scope>NUCLEOTIDE SEQUENCE [LARGE SCALE GENOMIC DNA]</scope>
    <source>
        <strain evidence="1 2">NRL30031/H210</strain>
    </source>
</reference>
<comment type="caution">
    <text evidence="1">The sequence shown here is derived from an EMBL/GenBank/DDBJ whole genome shotgun (WGS) entry which is preliminary data.</text>
</comment>